<dbReference type="PANTHER" id="PTHR43133:SF8">
    <property type="entry name" value="RNA POLYMERASE SIGMA FACTOR HI_1459-RELATED"/>
    <property type="match status" value="1"/>
</dbReference>
<dbReference type="Pfam" id="PF08281">
    <property type="entry name" value="Sigma70_r4_2"/>
    <property type="match status" value="1"/>
</dbReference>
<proteinExistence type="inferred from homology"/>
<dbReference type="NCBIfam" id="TIGR02937">
    <property type="entry name" value="sigma70-ECF"/>
    <property type="match status" value="1"/>
</dbReference>
<evidence type="ECO:0000259" key="7">
    <source>
        <dbReference type="Pfam" id="PF08281"/>
    </source>
</evidence>
<dbReference type="Proteomes" id="UP001139103">
    <property type="component" value="Unassembled WGS sequence"/>
</dbReference>
<reference evidence="8" key="1">
    <citation type="submission" date="2021-11" db="EMBL/GenBank/DDBJ databases">
        <title>Genome sequence.</title>
        <authorList>
            <person name="Sun Q."/>
        </authorList>
    </citation>
    <scope>NUCLEOTIDE SEQUENCE</scope>
    <source>
        <strain evidence="8">JC732</strain>
    </source>
</reference>
<dbReference type="InterPro" id="IPR013325">
    <property type="entry name" value="RNA_pol_sigma_r2"/>
</dbReference>
<dbReference type="RefSeq" id="WP_230217191.1">
    <property type="nucleotide sequence ID" value="NZ_JAJKFT010000004.1"/>
</dbReference>
<evidence type="ECO:0000256" key="1">
    <source>
        <dbReference type="ARBA" id="ARBA00010641"/>
    </source>
</evidence>
<dbReference type="CDD" id="cd06171">
    <property type="entry name" value="Sigma70_r4"/>
    <property type="match status" value="1"/>
</dbReference>
<keyword evidence="4" id="KW-0238">DNA-binding</keyword>
<dbReference type="AlphaFoldDB" id="A0A9X1SIL5"/>
<name>A0A9X1SIL5_9BACT</name>
<keyword evidence="3" id="KW-0731">Sigma factor</keyword>
<dbReference type="GO" id="GO:0016987">
    <property type="term" value="F:sigma factor activity"/>
    <property type="evidence" value="ECO:0007669"/>
    <property type="project" value="UniProtKB-KW"/>
</dbReference>
<evidence type="ECO:0000256" key="4">
    <source>
        <dbReference type="ARBA" id="ARBA00023125"/>
    </source>
</evidence>
<evidence type="ECO:0000256" key="5">
    <source>
        <dbReference type="ARBA" id="ARBA00023163"/>
    </source>
</evidence>
<dbReference type="InterPro" id="IPR014284">
    <property type="entry name" value="RNA_pol_sigma-70_dom"/>
</dbReference>
<evidence type="ECO:0000256" key="2">
    <source>
        <dbReference type="ARBA" id="ARBA00023015"/>
    </source>
</evidence>
<dbReference type="Gene3D" id="1.10.10.10">
    <property type="entry name" value="Winged helix-like DNA-binding domain superfamily/Winged helix DNA-binding domain"/>
    <property type="match status" value="1"/>
</dbReference>
<feature type="domain" description="RNA polymerase sigma factor 70 region 4 type 2" evidence="7">
    <location>
        <begin position="135"/>
        <end position="182"/>
    </location>
</feature>
<dbReference type="InterPro" id="IPR039425">
    <property type="entry name" value="RNA_pol_sigma-70-like"/>
</dbReference>
<accession>A0A9X1SIL5</accession>
<dbReference type="EMBL" id="JAJKFT010000004">
    <property type="protein sequence ID" value="MCC9628169.1"/>
    <property type="molecule type" value="Genomic_DNA"/>
</dbReference>
<dbReference type="InterPro" id="IPR013324">
    <property type="entry name" value="RNA_pol_sigma_r3/r4-like"/>
</dbReference>
<dbReference type="InterPro" id="IPR036388">
    <property type="entry name" value="WH-like_DNA-bd_sf"/>
</dbReference>
<dbReference type="SUPFAM" id="SSF88946">
    <property type="entry name" value="Sigma2 domain of RNA polymerase sigma factors"/>
    <property type="match status" value="1"/>
</dbReference>
<organism evidence="8 9">
    <name type="scientific">Blastopirellula sediminis</name>
    <dbReference type="NCBI Taxonomy" id="2894196"/>
    <lineage>
        <taxon>Bacteria</taxon>
        <taxon>Pseudomonadati</taxon>
        <taxon>Planctomycetota</taxon>
        <taxon>Planctomycetia</taxon>
        <taxon>Pirellulales</taxon>
        <taxon>Pirellulaceae</taxon>
        <taxon>Blastopirellula</taxon>
    </lineage>
</organism>
<feature type="region of interest" description="Disordered" evidence="6">
    <location>
        <begin position="103"/>
        <end position="125"/>
    </location>
</feature>
<comment type="similarity">
    <text evidence="1">Belongs to the sigma-70 factor family. ECF subfamily.</text>
</comment>
<dbReference type="PANTHER" id="PTHR43133">
    <property type="entry name" value="RNA POLYMERASE ECF-TYPE SIGMA FACTO"/>
    <property type="match status" value="1"/>
</dbReference>
<dbReference type="SUPFAM" id="SSF88659">
    <property type="entry name" value="Sigma3 and sigma4 domains of RNA polymerase sigma factors"/>
    <property type="match status" value="1"/>
</dbReference>
<evidence type="ECO:0000256" key="3">
    <source>
        <dbReference type="ARBA" id="ARBA00023082"/>
    </source>
</evidence>
<evidence type="ECO:0000256" key="6">
    <source>
        <dbReference type="SAM" id="MobiDB-lite"/>
    </source>
</evidence>
<evidence type="ECO:0000313" key="8">
    <source>
        <dbReference type="EMBL" id="MCC9628169.1"/>
    </source>
</evidence>
<dbReference type="GO" id="GO:0003677">
    <property type="term" value="F:DNA binding"/>
    <property type="evidence" value="ECO:0007669"/>
    <property type="project" value="UniProtKB-KW"/>
</dbReference>
<evidence type="ECO:0000313" key="9">
    <source>
        <dbReference type="Proteomes" id="UP001139103"/>
    </source>
</evidence>
<keyword evidence="5" id="KW-0804">Transcription</keyword>
<dbReference type="GO" id="GO:0006352">
    <property type="term" value="P:DNA-templated transcription initiation"/>
    <property type="evidence" value="ECO:0007669"/>
    <property type="project" value="InterPro"/>
</dbReference>
<gene>
    <name evidence="8" type="ORF">LOC68_07160</name>
</gene>
<dbReference type="InterPro" id="IPR013249">
    <property type="entry name" value="RNA_pol_sigma70_r4_t2"/>
</dbReference>
<dbReference type="Gene3D" id="1.10.1740.10">
    <property type="match status" value="1"/>
</dbReference>
<keyword evidence="9" id="KW-1185">Reference proteome</keyword>
<sequence length="194" mass="21670">MTSQANTTQLQALIDLASQGNKEAYGELIGQASTRLLHLTRKMLRGFPQLQRWEGTDDVFQTAAMRLYRSLSDVQPASVREFLGLATLQIRRTLIDLARHHCGPGRHGDKHHSDGDGGALQQAASSPDSLDDWLRLHQAVEQLPADEREAFQLVWYAGMPQQEIAQLLDISVSTVQRRWYRAQSALGAILRADS</sequence>
<comment type="caution">
    <text evidence="8">The sequence shown here is derived from an EMBL/GenBank/DDBJ whole genome shotgun (WGS) entry which is preliminary data.</text>
</comment>
<protein>
    <submittedName>
        <fullName evidence="8">Sigma-70 family RNA polymerase sigma factor</fullName>
    </submittedName>
</protein>
<keyword evidence="2" id="KW-0805">Transcription regulation</keyword>